<protein>
    <submittedName>
        <fullName evidence="2">Uncharacterized protein</fullName>
    </submittedName>
</protein>
<dbReference type="EnsemblPlants" id="PGSC0003DMT400085839">
    <property type="protein sequence ID" value="PGSC0003DMT400085839"/>
    <property type="gene ID" value="PGSC0003DMG400035410"/>
</dbReference>
<dbReference type="Gramene" id="PGSC0003DMT400085839">
    <property type="protein sequence ID" value="PGSC0003DMT400085839"/>
    <property type="gene ID" value="PGSC0003DMG400035410"/>
</dbReference>
<reference evidence="2" key="2">
    <citation type="submission" date="2015-06" db="UniProtKB">
        <authorList>
            <consortium name="EnsemblPlants"/>
        </authorList>
    </citation>
    <scope>IDENTIFICATION</scope>
    <source>
        <strain evidence="2">DM1-3 516 R44</strain>
    </source>
</reference>
<name>M1DAD9_SOLTU</name>
<proteinExistence type="predicted"/>
<reference evidence="3" key="1">
    <citation type="journal article" date="2011" name="Nature">
        <title>Genome sequence and analysis of the tuber crop potato.</title>
        <authorList>
            <consortium name="The Potato Genome Sequencing Consortium"/>
        </authorList>
    </citation>
    <scope>NUCLEOTIDE SEQUENCE [LARGE SCALE GENOMIC DNA]</scope>
    <source>
        <strain evidence="3">cv. DM1-3 516 R44</strain>
    </source>
</reference>
<evidence type="ECO:0000313" key="3">
    <source>
        <dbReference type="Proteomes" id="UP000011115"/>
    </source>
</evidence>
<dbReference type="InParanoid" id="M1DAD9"/>
<feature type="compositionally biased region" description="Polar residues" evidence="1">
    <location>
        <begin position="35"/>
        <end position="53"/>
    </location>
</feature>
<organism evidence="2 3">
    <name type="scientific">Solanum tuberosum</name>
    <name type="common">Potato</name>
    <dbReference type="NCBI Taxonomy" id="4113"/>
    <lineage>
        <taxon>Eukaryota</taxon>
        <taxon>Viridiplantae</taxon>
        <taxon>Streptophyta</taxon>
        <taxon>Embryophyta</taxon>
        <taxon>Tracheophyta</taxon>
        <taxon>Spermatophyta</taxon>
        <taxon>Magnoliopsida</taxon>
        <taxon>eudicotyledons</taxon>
        <taxon>Gunneridae</taxon>
        <taxon>Pentapetalae</taxon>
        <taxon>asterids</taxon>
        <taxon>lamiids</taxon>
        <taxon>Solanales</taxon>
        <taxon>Solanaceae</taxon>
        <taxon>Solanoideae</taxon>
        <taxon>Solaneae</taxon>
        <taxon>Solanum</taxon>
    </lineage>
</organism>
<dbReference type="HOGENOM" id="CLU_2227930_0_0_1"/>
<dbReference type="AlphaFoldDB" id="M1DAD9"/>
<sequence length="106" mass="11744">MEKYNCLGSDARTNGNHPRTVCGVPWFSPRLKGISGSNDETYSRGSRSVNGPTDHSRLREISLEKWIRLTKRQGNYEYPKEKSGGGNPSQFQQRTTTLAPSSASAP</sequence>
<accession>M1DAD9</accession>
<feature type="region of interest" description="Disordered" evidence="1">
    <location>
        <begin position="73"/>
        <end position="106"/>
    </location>
</feature>
<dbReference type="PaxDb" id="4113-PGSC0003DMT400085839"/>
<feature type="region of interest" description="Disordered" evidence="1">
    <location>
        <begin position="33"/>
        <end position="56"/>
    </location>
</feature>
<feature type="compositionally biased region" description="Polar residues" evidence="1">
    <location>
        <begin position="88"/>
        <end position="106"/>
    </location>
</feature>
<keyword evidence="3" id="KW-1185">Reference proteome</keyword>
<evidence type="ECO:0000313" key="2">
    <source>
        <dbReference type="EnsemblPlants" id="PGSC0003DMT400085839"/>
    </source>
</evidence>
<dbReference type="Proteomes" id="UP000011115">
    <property type="component" value="Unassembled WGS sequence"/>
</dbReference>
<evidence type="ECO:0000256" key="1">
    <source>
        <dbReference type="SAM" id="MobiDB-lite"/>
    </source>
</evidence>